<evidence type="ECO:0000313" key="3">
    <source>
        <dbReference type="EMBL" id="GMH64736.1"/>
    </source>
</evidence>
<feature type="region of interest" description="Disordered" evidence="1">
    <location>
        <begin position="39"/>
        <end position="84"/>
    </location>
</feature>
<feature type="compositionally biased region" description="Basic and acidic residues" evidence="1">
    <location>
        <begin position="72"/>
        <end position="84"/>
    </location>
</feature>
<dbReference type="EMBL" id="BRXW01000545">
    <property type="protein sequence ID" value="GMH64736.1"/>
    <property type="molecule type" value="Genomic_DNA"/>
</dbReference>
<evidence type="ECO:0000256" key="1">
    <source>
        <dbReference type="SAM" id="MobiDB-lite"/>
    </source>
</evidence>
<organism evidence="3 4">
    <name type="scientific">Triparma laevis f. longispina</name>
    <dbReference type="NCBI Taxonomy" id="1714387"/>
    <lineage>
        <taxon>Eukaryota</taxon>
        <taxon>Sar</taxon>
        <taxon>Stramenopiles</taxon>
        <taxon>Ochrophyta</taxon>
        <taxon>Bolidophyceae</taxon>
        <taxon>Parmales</taxon>
        <taxon>Triparmaceae</taxon>
        <taxon>Triparma</taxon>
    </lineage>
</organism>
<dbReference type="OrthoDB" id="46972at2759"/>
<protein>
    <submittedName>
        <fullName evidence="3">Uncharacterized protein</fullName>
    </submittedName>
</protein>
<feature type="compositionally biased region" description="Low complexity" evidence="1">
    <location>
        <begin position="53"/>
        <end position="71"/>
    </location>
</feature>
<sequence>MTHRSSLFAFTFAALLCLSSVNPWTLRVPIARRPTTSLSARRGKLSKELQDITSSSSSSSKANSVTPSSSSTRREKSAERQRQSSEVFKKEKLIIAEILELVESPKRDLPSIFSSINSLKNLPSQSLRVITSSSTLKDYTVAFAQNDDAVSHIGTGLHKVPLARLDAMYLTLGKNLLTIREVIRIIGPFPNILNTISGKTSTTDDALKLTIESVIDGTGKELVGEEDRIVDLKVMYASEQIIVFDTGEEKGGKEGQRVLIFVKEDDIDGQLYERNLGEDKKNKI</sequence>
<gene>
    <name evidence="3" type="ORF">TrLO_g1039</name>
</gene>
<comment type="caution">
    <text evidence="3">The sequence shown here is derived from an EMBL/GenBank/DDBJ whole genome shotgun (WGS) entry which is preliminary data.</text>
</comment>
<dbReference type="Proteomes" id="UP001165122">
    <property type="component" value="Unassembled WGS sequence"/>
</dbReference>
<accession>A0A9W7A799</accession>
<reference evidence="4" key="1">
    <citation type="journal article" date="2023" name="Commun. Biol.">
        <title>Genome analysis of Parmales, the sister group of diatoms, reveals the evolutionary specialization of diatoms from phago-mixotrophs to photoautotrophs.</title>
        <authorList>
            <person name="Ban H."/>
            <person name="Sato S."/>
            <person name="Yoshikawa S."/>
            <person name="Yamada K."/>
            <person name="Nakamura Y."/>
            <person name="Ichinomiya M."/>
            <person name="Sato N."/>
            <person name="Blanc-Mathieu R."/>
            <person name="Endo H."/>
            <person name="Kuwata A."/>
            <person name="Ogata H."/>
        </authorList>
    </citation>
    <scope>NUCLEOTIDE SEQUENCE [LARGE SCALE GENOMIC DNA]</scope>
    <source>
        <strain evidence="4">NIES 3700</strain>
    </source>
</reference>
<name>A0A9W7A799_9STRA</name>
<dbReference type="AlphaFoldDB" id="A0A9W7A799"/>
<feature type="signal peptide" evidence="2">
    <location>
        <begin position="1"/>
        <end position="23"/>
    </location>
</feature>
<proteinExistence type="predicted"/>
<evidence type="ECO:0000256" key="2">
    <source>
        <dbReference type="SAM" id="SignalP"/>
    </source>
</evidence>
<keyword evidence="4" id="KW-1185">Reference proteome</keyword>
<feature type="chain" id="PRO_5040885147" evidence="2">
    <location>
        <begin position="24"/>
        <end position="284"/>
    </location>
</feature>
<evidence type="ECO:0000313" key="4">
    <source>
        <dbReference type="Proteomes" id="UP001165122"/>
    </source>
</evidence>
<keyword evidence="2" id="KW-0732">Signal</keyword>